<evidence type="ECO:0008006" key="5">
    <source>
        <dbReference type="Google" id="ProtNLM"/>
    </source>
</evidence>
<name>A0A6A6J929_WESOR</name>
<dbReference type="Proteomes" id="UP000800097">
    <property type="component" value="Unassembled WGS sequence"/>
</dbReference>
<evidence type="ECO:0000256" key="1">
    <source>
        <dbReference type="SAM" id="Phobius"/>
    </source>
</evidence>
<feature type="chain" id="PRO_5025572634" description="Secreted protein" evidence="2">
    <location>
        <begin position="31"/>
        <end position="107"/>
    </location>
</feature>
<dbReference type="RefSeq" id="XP_033650620.1">
    <property type="nucleotide sequence ID" value="XM_033793577.1"/>
</dbReference>
<feature type="transmembrane region" description="Helical" evidence="1">
    <location>
        <begin position="71"/>
        <end position="89"/>
    </location>
</feature>
<keyword evidence="1" id="KW-0472">Membrane</keyword>
<keyword evidence="2" id="KW-0732">Signal</keyword>
<protein>
    <recommendedName>
        <fullName evidence="5">Secreted protein</fullName>
    </recommendedName>
</protein>
<feature type="signal peptide" evidence="2">
    <location>
        <begin position="1"/>
        <end position="30"/>
    </location>
</feature>
<organism evidence="3 4">
    <name type="scientific">Westerdykella ornata</name>
    <dbReference type="NCBI Taxonomy" id="318751"/>
    <lineage>
        <taxon>Eukaryota</taxon>
        <taxon>Fungi</taxon>
        <taxon>Dikarya</taxon>
        <taxon>Ascomycota</taxon>
        <taxon>Pezizomycotina</taxon>
        <taxon>Dothideomycetes</taxon>
        <taxon>Pleosporomycetidae</taxon>
        <taxon>Pleosporales</taxon>
        <taxon>Sporormiaceae</taxon>
        <taxon>Westerdykella</taxon>
    </lineage>
</organism>
<proteinExistence type="predicted"/>
<keyword evidence="1" id="KW-0812">Transmembrane</keyword>
<dbReference type="AlphaFoldDB" id="A0A6A6J929"/>
<gene>
    <name evidence="3" type="ORF">EI97DRAFT_188898</name>
</gene>
<sequence length="107" mass="11478">MGILMITCLAIFSSSLLLAVWSCLLLVTLSDKPGRSNTTEPCKPPHSLALSLSPPSFSSFTDTLLSLSPSLASFALWSLSLLAVAPSCVNSQTRRLQVRLSNCQRPL</sequence>
<evidence type="ECO:0000256" key="2">
    <source>
        <dbReference type="SAM" id="SignalP"/>
    </source>
</evidence>
<evidence type="ECO:0000313" key="3">
    <source>
        <dbReference type="EMBL" id="KAF2273081.1"/>
    </source>
</evidence>
<dbReference type="GeneID" id="54546752"/>
<reference evidence="3" key="1">
    <citation type="journal article" date="2020" name="Stud. Mycol.">
        <title>101 Dothideomycetes genomes: a test case for predicting lifestyles and emergence of pathogens.</title>
        <authorList>
            <person name="Haridas S."/>
            <person name="Albert R."/>
            <person name="Binder M."/>
            <person name="Bloem J."/>
            <person name="Labutti K."/>
            <person name="Salamov A."/>
            <person name="Andreopoulos B."/>
            <person name="Baker S."/>
            <person name="Barry K."/>
            <person name="Bills G."/>
            <person name="Bluhm B."/>
            <person name="Cannon C."/>
            <person name="Castanera R."/>
            <person name="Culley D."/>
            <person name="Daum C."/>
            <person name="Ezra D."/>
            <person name="Gonzalez J."/>
            <person name="Henrissat B."/>
            <person name="Kuo A."/>
            <person name="Liang C."/>
            <person name="Lipzen A."/>
            <person name="Lutzoni F."/>
            <person name="Magnuson J."/>
            <person name="Mondo S."/>
            <person name="Nolan M."/>
            <person name="Ohm R."/>
            <person name="Pangilinan J."/>
            <person name="Park H.-J."/>
            <person name="Ramirez L."/>
            <person name="Alfaro M."/>
            <person name="Sun H."/>
            <person name="Tritt A."/>
            <person name="Yoshinaga Y."/>
            <person name="Zwiers L.-H."/>
            <person name="Turgeon B."/>
            <person name="Goodwin S."/>
            <person name="Spatafora J."/>
            <person name="Crous P."/>
            <person name="Grigoriev I."/>
        </authorList>
    </citation>
    <scope>NUCLEOTIDE SEQUENCE</scope>
    <source>
        <strain evidence="3">CBS 379.55</strain>
    </source>
</reference>
<keyword evidence="1" id="KW-1133">Transmembrane helix</keyword>
<keyword evidence="4" id="KW-1185">Reference proteome</keyword>
<evidence type="ECO:0000313" key="4">
    <source>
        <dbReference type="Proteomes" id="UP000800097"/>
    </source>
</evidence>
<accession>A0A6A6J929</accession>
<dbReference type="EMBL" id="ML986513">
    <property type="protein sequence ID" value="KAF2273081.1"/>
    <property type="molecule type" value="Genomic_DNA"/>
</dbReference>